<accession>A0A8S3WRT2</accession>
<dbReference type="OrthoDB" id="8196581at2759"/>
<evidence type="ECO:0000313" key="3">
    <source>
        <dbReference type="Proteomes" id="UP000691718"/>
    </source>
</evidence>
<evidence type="ECO:0000313" key="2">
    <source>
        <dbReference type="EMBL" id="CAG4978176.1"/>
    </source>
</evidence>
<dbReference type="Proteomes" id="UP000691718">
    <property type="component" value="Unassembled WGS sequence"/>
</dbReference>
<comment type="caution">
    <text evidence="2">The sequence shown here is derived from an EMBL/GenBank/DDBJ whole genome shotgun (WGS) entry which is preliminary data.</text>
</comment>
<dbReference type="EMBL" id="CAJQZP010000693">
    <property type="protein sequence ID" value="CAG4978176.1"/>
    <property type="molecule type" value="Genomic_DNA"/>
</dbReference>
<sequence length="119" mass="13628">MNFINNRFEDIEKEQAEAKKTSKELLEDNLKMKSIVSKLNMRLISAEQRVNIIEDEIELKLLSERCQQLAAIQNNPKPFWSHVKEKRGGTSGYPIAMTNGQETTSDGFKICKKSVQRVA</sequence>
<evidence type="ECO:0000256" key="1">
    <source>
        <dbReference type="SAM" id="Coils"/>
    </source>
</evidence>
<proteinExistence type="predicted"/>
<keyword evidence="1" id="KW-0175">Coiled coil</keyword>
<organism evidence="2 3">
    <name type="scientific">Parnassius apollo</name>
    <name type="common">Apollo butterfly</name>
    <name type="synonym">Papilio apollo</name>
    <dbReference type="NCBI Taxonomy" id="110799"/>
    <lineage>
        <taxon>Eukaryota</taxon>
        <taxon>Metazoa</taxon>
        <taxon>Ecdysozoa</taxon>
        <taxon>Arthropoda</taxon>
        <taxon>Hexapoda</taxon>
        <taxon>Insecta</taxon>
        <taxon>Pterygota</taxon>
        <taxon>Neoptera</taxon>
        <taxon>Endopterygota</taxon>
        <taxon>Lepidoptera</taxon>
        <taxon>Glossata</taxon>
        <taxon>Ditrysia</taxon>
        <taxon>Papilionoidea</taxon>
        <taxon>Papilionidae</taxon>
        <taxon>Parnassiinae</taxon>
        <taxon>Parnassini</taxon>
        <taxon>Parnassius</taxon>
        <taxon>Parnassius</taxon>
    </lineage>
</organism>
<reference evidence="2" key="1">
    <citation type="submission" date="2021-04" db="EMBL/GenBank/DDBJ databases">
        <authorList>
            <person name="Tunstrom K."/>
        </authorList>
    </citation>
    <scope>NUCLEOTIDE SEQUENCE</scope>
</reference>
<gene>
    <name evidence="2" type="ORF">PAPOLLO_LOCUS9568</name>
</gene>
<feature type="coiled-coil region" evidence="1">
    <location>
        <begin position="1"/>
        <end position="56"/>
    </location>
</feature>
<dbReference type="AlphaFoldDB" id="A0A8S3WRT2"/>
<keyword evidence="3" id="KW-1185">Reference proteome</keyword>
<protein>
    <submittedName>
        <fullName evidence="2">(apollo) hypothetical protein</fullName>
    </submittedName>
</protein>
<name>A0A8S3WRT2_PARAO</name>